<evidence type="ECO:0000313" key="3">
    <source>
        <dbReference type="Proteomes" id="UP000078492"/>
    </source>
</evidence>
<gene>
    <name evidence="2" type="ORF">ALC57_14081</name>
</gene>
<dbReference type="Proteomes" id="UP000078492">
    <property type="component" value="Unassembled WGS sequence"/>
</dbReference>
<protein>
    <recommendedName>
        <fullName evidence="1">Mutator-like transposase domain-containing protein</fullName>
    </recommendedName>
</protein>
<sequence>MRVLGIGLKGAQKFCGLMDMPNFFHQSTYDMIVKHINQCIKSVAEIVFKKAVKAEIAETCKEKNVDKTTELIVSGDGTWKKRDFTSLYGVSSLIGIEVEAITEMFKRSQKTYDVKYTNYIGDGDSKTYTGVINAAPYCDTPINKKECIGHVQKRIGNRLRECKRKTKGLGGKGKLTANMIDKLTIYYGLAIRRHCDSIKDMYNAIWTTYDHYSSTDDKPCHSRCPTRAESWCTWQRALAKGELASFKHDYKPFPPDVLTEIKPIYEDLSKETLLHRCVGGFTQNNNESYDQLIWKISPKIIPSGCIIVELAAYIAACVFNEGSIALLQMLQSVGVSSSPNAHQFIDREDALT</sequence>
<dbReference type="Pfam" id="PF20700">
    <property type="entry name" value="Mutator"/>
    <property type="match status" value="1"/>
</dbReference>
<dbReference type="AlphaFoldDB" id="A0A151IZ03"/>
<accession>A0A151IZ03</accession>
<dbReference type="InterPro" id="IPR049012">
    <property type="entry name" value="Mutator_transp_dom"/>
</dbReference>
<evidence type="ECO:0000259" key="1">
    <source>
        <dbReference type="Pfam" id="PF20700"/>
    </source>
</evidence>
<proteinExistence type="predicted"/>
<keyword evidence="3" id="KW-1185">Reference proteome</keyword>
<feature type="domain" description="Mutator-like transposase" evidence="1">
    <location>
        <begin position="92"/>
        <end position="232"/>
    </location>
</feature>
<organism evidence="2 3">
    <name type="scientific">Trachymyrmex cornetzi</name>
    <dbReference type="NCBI Taxonomy" id="471704"/>
    <lineage>
        <taxon>Eukaryota</taxon>
        <taxon>Metazoa</taxon>
        <taxon>Ecdysozoa</taxon>
        <taxon>Arthropoda</taxon>
        <taxon>Hexapoda</taxon>
        <taxon>Insecta</taxon>
        <taxon>Pterygota</taxon>
        <taxon>Neoptera</taxon>
        <taxon>Endopterygota</taxon>
        <taxon>Hymenoptera</taxon>
        <taxon>Apocrita</taxon>
        <taxon>Aculeata</taxon>
        <taxon>Formicoidea</taxon>
        <taxon>Formicidae</taxon>
        <taxon>Myrmicinae</taxon>
        <taxon>Trachymyrmex</taxon>
    </lineage>
</organism>
<name>A0A151IZ03_9HYME</name>
<dbReference type="EMBL" id="KQ980739">
    <property type="protein sequence ID" value="KYN13728.1"/>
    <property type="molecule type" value="Genomic_DNA"/>
</dbReference>
<evidence type="ECO:0000313" key="2">
    <source>
        <dbReference type="EMBL" id="KYN13728.1"/>
    </source>
</evidence>
<reference evidence="2 3" key="1">
    <citation type="submission" date="2015-09" db="EMBL/GenBank/DDBJ databases">
        <title>Trachymyrmex cornetzi WGS genome.</title>
        <authorList>
            <person name="Nygaard S."/>
            <person name="Hu H."/>
            <person name="Boomsma J."/>
            <person name="Zhang G."/>
        </authorList>
    </citation>
    <scope>NUCLEOTIDE SEQUENCE [LARGE SCALE GENOMIC DNA]</scope>
    <source>
        <strain evidence="2">Tcor2-1</strain>
        <tissue evidence="2">Whole body</tissue>
    </source>
</reference>